<dbReference type="GO" id="GO:0000287">
    <property type="term" value="F:magnesium ion binding"/>
    <property type="evidence" value="ECO:0007669"/>
    <property type="project" value="TreeGrafter"/>
</dbReference>
<comment type="cofactor">
    <cofactor evidence="1">
        <name>Mg(2+)</name>
        <dbReference type="ChEBI" id="CHEBI:18420"/>
    </cofactor>
</comment>
<dbReference type="SUPFAM" id="SSF51621">
    <property type="entry name" value="Phosphoenolpyruvate/pyruvate domain"/>
    <property type="match status" value="1"/>
</dbReference>
<keyword evidence="3 6" id="KW-0479">Metal-binding</keyword>
<dbReference type="InterPro" id="IPR011206">
    <property type="entry name" value="Citrate_lyase_beta/mcl1/mcl2"/>
</dbReference>
<dbReference type="InterPro" id="IPR040442">
    <property type="entry name" value="Pyrv_kinase-like_dom_sf"/>
</dbReference>
<keyword evidence="9" id="KW-1185">Reference proteome</keyword>
<dbReference type="GO" id="GO:0003824">
    <property type="term" value="F:catalytic activity"/>
    <property type="evidence" value="ECO:0007669"/>
    <property type="project" value="InterPro"/>
</dbReference>
<proteinExistence type="inferred from homology"/>
<feature type="binding site" evidence="5">
    <location>
        <position position="71"/>
    </location>
    <ligand>
        <name>substrate</name>
    </ligand>
</feature>
<dbReference type="Pfam" id="PF03328">
    <property type="entry name" value="HpcH_HpaI"/>
    <property type="match status" value="1"/>
</dbReference>
<sequence length="292" mass="31333">MIGQDRPRRSGLFLPASNERALKKARSLAADALILDLEDAVAPEKKHLARDAMIAALTERSSFRPREIVIRANALRTPWGEADLTAIGKAGPDAVLLPKVEAVAEIEAACAVLAHTGNKDLPVWCMIETALGVVNVEAIAFHSRVRGIVMGTSDLGNDLRLRPGRDRAPLLYALGRCVLAARAAGRIVLDGVHLDMDDMEGFLSACQQGRDMGFDGKTLIHPAQIEGANTAFGPSADEIEAAYRVIEAFESARQHGSGLAVLDGRLVENLHVEEARRLLAQADAISDVQARS</sequence>
<reference evidence="8 9" key="1">
    <citation type="submission" date="2017-06" db="EMBL/GenBank/DDBJ databases">
        <authorList>
            <person name="Kim H.J."/>
            <person name="Triplett B.A."/>
        </authorList>
    </citation>
    <scope>NUCLEOTIDE SEQUENCE [LARGE SCALE GENOMIC DNA]</scope>
    <source>
        <strain evidence="8 9">B29T1</strain>
    </source>
</reference>
<feature type="binding site" evidence="6">
    <location>
        <position position="154"/>
    </location>
    <ligand>
        <name>Mg(2+)</name>
        <dbReference type="ChEBI" id="CHEBI:18420"/>
    </ligand>
</feature>
<protein>
    <submittedName>
        <fullName evidence="8">(3S)-malyl-CoA thioesterase</fullName>
    </submittedName>
</protein>
<feature type="domain" description="HpcH/HpaI aldolase/citrate lyase" evidence="7">
    <location>
        <begin position="9"/>
        <end position="222"/>
    </location>
</feature>
<dbReference type="RefSeq" id="WP_088561482.1">
    <property type="nucleotide sequence ID" value="NZ_FYEH01000006.1"/>
</dbReference>
<gene>
    <name evidence="8" type="ORF">SAMN07250955_106191</name>
</gene>
<feature type="binding site" evidence="6">
    <location>
        <position position="128"/>
    </location>
    <ligand>
        <name>Mg(2+)</name>
        <dbReference type="ChEBI" id="CHEBI:18420"/>
    </ligand>
</feature>
<dbReference type="PANTHER" id="PTHR32308">
    <property type="entry name" value="LYASE BETA SUBUNIT, PUTATIVE (AFU_ORTHOLOGUE AFUA_4G13030)-RELATED"/>
    <property type="match status" value="1"/>
</dbReference>
<organism evidence="8 9">
    <name type="scientific">Arboricoccus pini</name>
    <dbReference type="NCBI Taxonomy" id="1963835"/>
    <lineage>
        <taxon>Bacteria</taxon>
        <taxon>Pseudomonadati</taxon>
        <taxon>Pseudomonadota</taxon>
        <taxon>Alphaproteobacteria</taxon>
        <taxon>Geminicoccales</taxon>
        <taxon>Geminicoccaceae</taxon>
        <taxon>Arboricoccus</taxon>
    </lineage>
</organism>
<feature type="binding site" evidence="5">
    <location>
        <position position="128"/>
    </location>
    <ligand>
        <name>substrate</name>
    </ligand>
</feature>
<dbReference type="Gene3D" id="3.20.20.60">
    <property type="entry name" value="Phosphoenolpyruvate-binding domains"/>
    <property type="match status" value="1"/>
</dbReference>
<dbReference type="PIRSF" id="PIRSF015582">
    <property type="entry name" value="Cit_lyase_B"/>
    <property type="match status" value="1"/>
</dbReference>
<evidence type="ECO:0000256" key="1">
    <source>
        <dbReference type="ARBA" id="ARBA00001946"/>
    </source>
</evidence>
<evidence type="ECO:0000313" key="9">
    <source>
        <dbReference type="Proteomes" id="UP000197065"/>
    </source>
</evidence>
<dbReference type="GO" id="GO:0006107">
    <property type="term" value="P:oxaloacetate metabolic process"/>
    <property type="evidence" value="ECO:0007669"/>
    <property type="project" value="TreeGrafter"/>
</dbReference>
<evidence type="ECO:0000256" key="2">
    <source>
        <dbReference type="ARBA" id="ARBA00005568"/>
    </source>
</evidence>
<dbReference type="InterPro" id="IPR015813">
    <property type="entry name" value="Pyrv/PenolPyrv_kinase-like_dom"/>
</dbReference>
<name>A0A212R8M1_9PROT</name>
<evidence type="ECO:0000256" key="6">
    <source>
        <dbReference type="PIRSR" id="PIRSR015582-2"/>
    </source>
</evidence>
<evidence type="ECO:0000256" key="4">
    <source>
        <dbReference type="ARBA" id="ARBA00022842"/>
    </source>
</evidence>
<evidence type="ECO:0000256" key="5">
    <source>
        <dbReference type="PIRSR" id="PIRSR015582-1"/>
    </source>
</evidence>
<dbReference type="AlphaFoldDB" id="A0A212R8M1"/>
<dbReference type="EMBL" id="FYEH01000006">
    <property type="protein sequence ID" value="SNB68430.1"/>
    <property type="molecule type" value="Genomic_DNA"/>
</dbReference>
<dbReference type="InterPro" id="IPR005000">
    <property type="entry name" value="Aldolase/citrate-lyase_domain"/>
</dbReference>
<evidence type="ECO:0000259" key="7">
    <source>
        <dbReference type="Pfam" id="PF03328"/>
    </source>
</evidence>
<evidence type="ECO:0000256" key="3">
    <source>
        <dbReference type="ARBA" id="ARBA00022723"/>
    </source>
</evidence>
<dbReference type="OrthoDB" id="9800547at2"/>
<keyword evidence="4 6" id="KW-0460">Magnesium</keyword>
<dbReference type="PANTHER" id="PTHR32308:SF10">
    <property type="entry name" value="CITRATE LYASE SUBUNIT BETA"/>
    <property type="match status" value="1"/>
</dbReference>
<dbReference type="Proteomes" id="UP000197065">
    <property type="component" value="Unassembled WGS sequence"/>
</dbReference>
<comment type="similarity">
    <text evidence="2">Belongs to the HpcH/HpaI aldolase family.</text>
</comment>
<accession>A0A212R8M1</accession>
<evidence type="ECO:0000313" key="8">
    <source>
        <dbReference type="EMBL" id="SNB68430.1"/>
    </source>
</evidence>